<comment type="caution">
    <text evidence="2">The sequence shown here is derived from an EMBL/GenBank/DDBJ whole genome shotgun (WGS) entry which is preliminary data.</text>
</comment>
<dbReference type="EMBL" id="QGKV02000299">
    <property type="protein sequence ID" value="KAF3594453.1"/>
    <property type="molecule type" value="Genomic_DNA"/>
</dbReference>
<keyword evidence="3" id="KW-1185">Reference proteome</keyword>
<dbReference type="Proteomes" id="UP000266723">
    <property type="component" value="Unassembled WGS sequence"/>
</dbReference>
<gene>
    <name evidence="2" type="ORF">DY000_02020838</name>
</gene>
<feature type="compositionally biased region" description="Basic residues" evidence="1">
    <location>
        <begin position="146"/>
        <end position="156"/>
    </location>
</feature>
<organism evidence="2 3">
    <name type="scientific">Brassica cretica</name>
    <name type="common">Mustard</name>
    <dbReference type="NCBI Taxonomy" id="69181"/>
    <lineage>
        <taxon>Eukaryota</taxon>
        <taxon>Viridiplantae</taxon>
        <taxon>Streptophyta</taxon>
        <taxon>Embryophyta</taxon>
        <taxon>Tracheophyta</taxon>
        <taxon>Spermatophyta</taxon>
        <taxon>Magnoliopsida</taxon>
        <taxon>eudicotyledons</taxon>
        <taxon>Gunneridae</taxon>
        <taxon>Pentapetalae</taxon>
        <taxon>rosids</taxon>
        <taxon>malvids</taxon>
        <taxon>Brassicales</taxon>
        <taxon>Brassicaceae</taxon>
        <taxon>Brassiceae</taxon>
        <taxon>Brassica</taxon>
    </lineage>
</organism>
<accession>A0ABQ7EB56</accession>
<feature type="compositionally biased region" description="Basic and acidic residues" evidence="1">
    <location>
        <begin position="125"/>
        <end position="145"/>
    </location>
</feature>
<name>A0ABQ7EB56_BRACR</name>
<sequence>MKRRNQSHRSQPFLRKVGRKDDASRVMLKDGTSDVLHKLKALRLMVMLKVELKKRLKFLEALTGSVTRCSHILVEDRSFSFIDTLTNLYPVEDRTEKMKPYHEDLSLCLIYIQLKIAEKTAFDEAEKKREEEESKDALTADSDVKRHCKQQQRRER</sequence>
<protein>
    <submittedName>
        <fullName evidence="2">Uncharacterized protein</fullName>
    </submittedName>
</protein>
<evidence type="ECO:0000313" key="3">
    <source>
        <dbReference type="Proteomes" id="UP000266723"/>
    </source>
</evidence>
<evidence type="ECO:0000256" key="1">
    <source>
        <dbReference type="SAM" id="MobiDB-lite"/>
    </source>
</evidence>
<feature type="region of interest" description="Disordered" evidence="1">
    <location>
        <begin position="125"/>
        <end position="156"/>
    </location>
</feature>
<reference evidence="2 3" key="1">
    <citation type="journal article" date="2020" name="BMC Genomics">
        <title>Intraspecific diversification of the crop wild relative Brassica cretica Lam. using demographic model selection.</title>
        <authorList>
            <person name="Kioukis A."/>
            <person name="Michalopoulou V.A."/>
            <person name="Briers L."/>
            <person name="Pirintsos S."/>
            <person name="Studholme D.J."/>
            <person name="Pavlidis P."/>
            <person name="Sarris P.F."/>
        </authorList>
    </citation>
    <scope>NUCLEOTIDE SEQUENCE [LARGE SCALE GENOMIC DNA]</scope>
    <source>
        <strain evidence="3">cv. PFS-1207/04</strain>
    </source>
</reference>
<proteinExistence type="predicted"/>
<evidence type="ECO:0000313" key="2">
    <source>
        <dbReference type="EMBL" id="KAF3594453.1"/>
    </source>
</evidence>